<evidence type="ECO:0000256" key="5">
    <source>
        <dbReference type="ARBA" id="ARBA00022840"/>
    </source>
</evidence>
<keyword evidence="8" id="KW-1185">Reference proteome</keyword>
<dbReference type="PANTHER" id="PTHR43085:SF1">
    <property type="entry name" value="PSEUDOURIDINE KINASE-RELATED"/>
    <property type="match status" value="1"/>
</dbReference>
<dbReference type="Proteomes" id="UP001276840">
    <property type="component" value="Unassembled WGS sequence"/>
</dbReference>
<dbReference type="Pfam" id="PF00294">
    <property type="entry name" value="PfkB"/>
    <property type="match status" value="1"/>
</dbReference>
<evidence type="ECO:0000256" key="4">
    <source>
        <dbReference type="ARBA" id="ARBA00022777"/>
    </source>
</evidence>
<comment type="caution">
    <text evidence="7">The sequence shown here is derived from an EMBL/GenBank/DDBJ whole genome shotgun (WGS) entry which is preliminary data.</text>
</comment>
<evidence type="ECO:0000256" key="3">
    <source>
        <dbReference type="ARBA" id="ARBA00022741"/>
    </source>
</evidence>
<gene>
    <name evidence="7" type="ORF">RFM68_18145</name>
</gene>
<keyword evidence="3" id="KW-0547">Nucleotide-binding</keyword>
<accession>A0ABU4ZM28</accession>
<name>A0ABU4ZM28_9HYPH</name>
<dbReference type="PANTHER" id="PTHR43085">
    <property type="entry name" value="HEXOKINASE FAMILY MEMBER"/>
    <property type="match status" value="1"/>
</dbReference>
<dbReference type="GO" id="GO:0016301">
    <property type="term" value="F:kinase activity"/>
    <property type="evidence" value="ECO:0007669"/>
    <property type="project" value="UniProtKB-KW"/>
</dbReference>
<evidence type="ECO:0000256" key="1">
    <source>
        <dbReference type="ARBA" id="ARBA00010688"/>
    </source>
</evidence>
<reference evidence="7 8" key="1">
    <citation type="submission" date="2023-08" db="EMBL/GenBank/DDBJ databases">
        <title>Implementing the SeqCode for naming new Mesorhizobium species isolated from Vachellia karroo root nodules.</title>
        <authorList>
            <person name="Van Lill M."/>
        </authorList>
    </citation>
    <scope>NUCLEOTIDE SEQUENCE [LARGE SCALE GENOMIC DNA]</scope>
    <source>
        <strain evidence="7 8">MSK 1335</strain>
    </source>
</reference>
<comment type="similarity">
    <text evidence="1">Belongs to the carbohydrate kinase PfkB family.</text>
</comment>
<evidence type="ECO:0000313" key="7">
    <source>
        <dbReference type="EMBL" id="MDX8526424.1"/>
    </source>
</evidence>
<evidence type="ECO:0000256" key="2">
    <source>
        <dbReference type="ARBA" id="ARBA00022679"/>
    </source>
</evidence>
<evidence type="ECO:0000259" key="6">
    <source>
        <dbReference type="Pfam" id="PF00294"/>
    </source>
</evidence>
<dbReference type="InterPro" id="IPR011611">
    <property type="entry name" value="PfkB_dom"/>
</dbReference>
<evidence type="ECO:0000313" key="8">
    <source>
        <dbReference type="Proteomes" id="UP001276840"/>
    </source>
</evidence>
<dbReference type="EMBL" id="JAVIJF010000012">
    <property type="protein sequence ID" value="MDX8526424.1"/>
    <property type="molecule type" value="Genomic_DNA"/>
</dbReference>
<dbReference type="InterPro" id="IPR029056">
    <property type="entry name" value="Ribokinase-like"/>
</dbReference>
<dbReference type="SUPFAM" id="SSF53613">
    <property type="entry name" value="Ribokinase-like"/>
    <property type="match status" value="1"/>
</dbReference>
<dbReference type="RefSeq" id="WP_320234364.1">
    <property type="nucleotide sequence ID" value="NZ_JAVIJF010000012.1"/>
</dbReference>
<dbReference type="Gene3D" id="3.40.1190.20">
    <property type="match status" value="1"/>
</dbReference>
<organism evidence="7 8">
    <name type="scientific">Mesorhizobium montanum</name>
    <dbReference type="NCBI Taxonomy" id="3072323"/>
    <lineage>
        <taxon>Bacteria</taxon>
        <taxon>Pseudomonadati</taxon>
        <taxon>Pseudomonadota</taxon>
        <taxon>Alphaproteobacteria</taxon>
        <taxon>Hyphomicrobiales</taxon>
        <taxon>Phyllobacteriaceae</taxon>
        <taxon>Mesorhizobium</taxon>
    </lineage>
</organism>
<sequence>MNRGVIAVEATGPTIVAGEILVEIMAIERGLGFLEPLELTGPYPSGAPAIFIDQVARLGGGAGIIACVGRDDFGTINLERLRHDGVDVSAVSVSDRYPTGSAFVRYRPDGGRDFVYNIAESAAGRISLTAEARRLADAAGHLHVMGSALSIAGLKGIVAYAVKAARARGGSTSFDPNVRKELIDGADGAHFAALVDDADLLLPSGDELLAAAGVDDERQAVAALIARGVGEIVLKRGAAGSTRFGADGSRTDCPGFLVEEVDPTGAGDCFGATYLTCRRKGIEPGKALLYANAAGALNVTRRGPMEGLAGFDALDRFIFGTDRAATDRAK</sequence>
<keyword evidence="4 7" id="KW-0418">Kinase</keyword>
<keyword evidence="2" id="KW-0808">Transferase</keyword>
<protein>
    <submittedName>
        <fullName evidence="7">Sugar kinase</fullName>
    </submittedName>
</protein>
<proteinExistence type="inferred from homology"/>
<feature type="domain" description="Carbohydrate kinase PfkB" evidence="6">
    <location>
        <begin position="46"/>
        <end position="306"/>
    </location>
</feature>
<keyword evidence="5" id="KW-0067">ATP-binding</keyword>
<dbReference type="InterPro" id="IPR050306">
    <property type="entry name" value="PfkB_Carbo_kinase"/>
</dbReference>
<dbReference type="CDD" id="cd01166">
    <property type="entry name" value="KdgK"/>
    <property type="match status" value="1"/>
</dbReference>